<evidence type="ECO:0000313" key="2">
    <source>
        <dbReference type="Proteomes" id="UP000824890"/>
    </source>
</evidence>
<protein>
    <submittedName>
        <fullName evidence="1">Uncharacterized protein</fullName>
    </submittedName>
</protein>
<accession>A0ABQ8C018</accession>
<proteinExistence type="predicted"/>
<comment type="caution">
    <text evidence="1">The sequence shown here is derived from an EMBL/GenBank/DDBJ whole genome shotgun (WGS) entry which is preliminary data.</text>
</comment>
<name>A0ABQ8C018_BRANA</name>
<dbReference type="Proteomes" id="UP000824890">
    <property type="component" value="Unassembled WGS sequence"/>
</dbReference>
<gene>
    <name evidence="1" type="ORF">HID58_033721</name>
</gene>
<sequence>WLIWLWWDHFPLTHSCLDFSLVLGRLFLLYISLEPERAFTDFVLCSFMTLTNLNRIGGFQRRRTYPSPELSQITPQK</sequence>
<keyword evidence="2" id="KW-1185">Reference proteome</keyword>
<feature type="non-terminal residue" evidence="1">
    <location>
        <position position="1"/>
    </location>
</feature>
<reference evidence="1 2" key="1">
    <citation type="submission" date="2021-05" db="EMBL/GenBank/DDBJ databases">
        <title>Genome Assembly of Synthetic Allotetraploid Brassica napus Reveals Homoeologous Exchanges between Subgenomes.</title>
        <authorList>
            <person name="Davis J.T."/>
        </authorList>
    </citation>
    <scope>NUCLEOTIDE SEQUENCE [LARGE SCALE GENOMIC DNA]</scope>
    <source>
        <strain evidence="2">cv. Da-Ae</strain>
        <tissue evidence="1">Seedling</tissue>
    </source>
</reference>
<organism evidence="1 2">
    <name type="scientific">Brassica napus</name>
    <name type="common">Rape</name>
    <dbReference type="NCBI Taxonomy" id="3708"/>
    <lineage>
        <taxon>Eukaryota</taxon>
        <taxon>Viridiplantae</taxon>
        <taxon>Streptophyta</taxon>
        <taxon>Embryophyta</taxon>
        <taxon>Tracheophyta</taxon>
        <taxon>Spermatophyta</taxon>
        <taxon>Magnoliopsida</taxon>
        <taxon>eudicotyledons</taxon>
        <taxon>Gunneridae</taxon>
        <taxon>Pentapetalae</taxon>
        <taxon>rosids</taxon>
        <taxon>malvids</taxon>
        <taxon>Brassicales</taxon>
        <taxon>Brassicaceae</taxon>
        <taxon>Brassiceae</taxon>
        <taxon>Brassica</taxon>
    </lineage>
</organism>
<dbReference type="EMBL" id="JAGKQM010000009">
    <property type="protein sequence ID" value="KAH0910400.1"/>
    <property type="molecule type" value="Genomic_DNA"/>
</dbReference>
<evidence type="ECO:0000313" key="1">
    <source>
        <dbReference type="EMBL" id="KAH0910400.1"/>
    </source>
</evidence>